<evidence type="ECO:0000256" key="10">
    <source>
        <dbReference type="HAMAP-Rule" id="MF_00571"/>
    </source>
</evidence>
<dbReference type="Pfam" id="PF01087">
    <property type="entry name" value="GalP_UDP_transf"/>
    <property type="match status" value="1"/>
</dbReference>
<evidence type="ECO:0000256" key="5">
    <source>
        <dbReference type="ARBA" id="ARBA00022490"/>
    </source>
</evidence>
<evidence type="ECO:0000256" key="4">
    <source>
        <dbReference type="ARBA" id="ARBA00008706"/>
    </source>
</evidence>
<keyword evidence="8 10" id="KW-0299">Galactose metabolism</keyword>
<dbReference type="InterPro" id="IPR005850">
    <property type="entry name" value="GalP_Utransf_C"/>
</dbReference>
<protein>
    <recommendedName>
        <fullName evidence="10">Galactose-1-phosphate uridylyltransferase</fullName>
        <shortName evidence="10">Gal-1-P uridylyltransferase</shortName>
        <ecNumber evidence="10">2.7.7.12</ecNumber>
    </recommendedName>
    <alternativeName>
        <fullName evidence="10">UDP-glucose--hexose-1-phosphate uridylyltransferase</fullName>
    </alternativeName>
</protein>
<evidence type="ECO:0000256" key="3">
    <source>
        <dbReference type="ARBA" id="ARBA00004947"/>
    </source>
</evidence>
<dbReference type="Proteomes" id="UP000012283">
    <property type="component" value="Unassembled WGS sequence"/>
</dbReference>
<comment type="catalytic activity">
    <reaction evidence="1 10">
        <text>alpha-D-galactose 1-phosphate + UDP-alpha-D-glucose = alpha-D-glucose 1-phosphate + UDP-alpha-D-galactose</text>
        <dbReference type="Rhea" id="RHEA:13989"/>
        <dbReference type="ChEBI" id="CHEBI:58336"/>
        <dbReference type="ChEBI" id="CHEBI:58601"/>
        <dbReference type="ChEBI" id="CHEBI:58885"/>
        <dbReference type="ChEBI" id="CHEBI:66914"/>
        <dbReference type="EC" id="2.7.7.12"/>
    </reaction>
</comment>
<dbReference type="GO" id="GO:0008108">
    <property type="term" value="F:UDP-glucose:hexose-1-phosphate uridylyltransferase activity"/>
    <property type="evidence" value="ECO:0007669"/>
    <property type="project" value="UniProtKB-UniRule"/>
</dbReference>
<dbReference type="PIRSF" id="PIRSF006005">
    <property type="entry name" value="GalT_BS"/>
    <property type="match status" value="1"/>
</dbReference>
<comment type="caution">
    <text evidence="13">The sequence shown here is derived from an EMBL/GenBank/DDBJ whole genome shotgun (WGS) entry which is preliminary data.</text>
</comment>
<evidence type="ECO:0000259" key="12">
    <source>
        <dbReference type="Pfam" id="PF02744"/>
    </source>
</evidence>
<reference evidence="13 14" key="1">
    <citation type="submission" date="2013-03" db="EMBL/GenBank/DDBJ databases">
        <title>Draft genome sequence of Gracibacillus halophilus YIM-C55.5, a moderately halophilic and thermophilic organism from the Xiaochaidamu salt lake.</title>
        <authorList>
            <person name="Sugumar T."/>
            <person name="Polireddy D.R."/>
            <person name="Antony A."/>
            <person name="Madhava Y.R."/>
            <person name="Sivakumar N."/>
        </authorList>
    </citation>
    <scope>NUCLEOTIDE SEQUENCE [LARGE SCALE GENOMIC DNA]</scope>
    <source>
        <strain evidence="13 14">YIM-C55.5</strain>
    </source>
</reference>
<dbReference type="UniPathway" id="UPA00214"/>
<dbReference type="InterPro" id="IPR000766">
    <property type="entry name" value="GalP_uridyl_Trfase_II"/>
</dbReference>
<evidence type="ECO:0000313" key="13">
    <source>
        <dbReference type="EMBL" id="ENH97715.1"/>
    </source>
</evidence>
<dbReference type="GO" id="GO:0005737">
    <property type="term" value="C:cytoplasm"/>
    <property type="evidence" value="ECO:0007669"/>
    <property type="project" value="UniProtKB-SubCell"/>
</dbReference>
<dbReference type="Pfam" id="PF02744">
    <property type="entry name" value="GalP_UDP_tr_C"/>
    <property type="match status" value="1"/>
</dbReference>
<feature type="domain" description="Galactose-1-phosphate uridyl transferase C-terminal" evidence="12">
    <location>
        <begin position="249"/>
        <end position="442"/>
    </location>
</feature>
<keyword evidence="6 10" id="KW-0808">Transferase</keyword>
<dbReference type="eggNOG" id="COG4468">
    <property type="taxonomic scope" value="Bacteria"/>
</dbReference>
<dbReference type="PROSITE" id="PS01163">
    <property type="entry name" value="GAL_P_UDP_TRANSF_II"/>
    <property type="match status" value="1"/>
</dbReference>
<dbReference type="InterPro" id="IPR023425">
    <property type="entry name" value="GalP_uridyl_Trfase_II_CS"/>
</dbReference>
<evidence type="ECO:0000256" key="1">
    <source>
        <dbReference type="ARBA" id="ARBA00001107"/>
    </source>
</evidence>
<dbReference type="InterPro" id="IPR005849">
    <property type="entry name" value="GalP_Utransf_N"/>
</dbReference>
<dbReference type="EMBL" id="APML01000016">
    <property type="protein sequence ID" value="ENH97715.1"/>
    <property type="molecule type" value="Genomic_DNA"/>
</dbReference>
<proteinExistence type="inferred from homology"/>
<organism evidence="13 14">
    <name type="scientific">Gracilibacillus halophilus YIM-C55.5</name>
    <dbReference type="NCBI Taxonomy" id="1308866"/>
    <lineage>
        <taxon>Bacteria</taxon>
        <taxon>Bacillati</taxon>
        <taxon>Bacillota</taxon>
        <taxon>Bacilli</taxon>
        <taxon>Bacillales</taxon>
        <taxon>Bacillaceae</taxon>
        <taxon>Gracilibacillus</taxon>
    </lineage>
</organism>
<comment type="similarity">
    <text evidence="4 10">Belongs to the galactose-1-phosphate uridylyltransferase type 2 family.</text>
</comment>
<keyword evidence="5 10" id="KW-0963">Cytoplasm</keyword>
<dbReference type="OrthoDB" id="2293at2"/>
<dbReference type="PANTHER" id="PTHR39191">
    <property type="entry name" value="GALACTOSE-1-PHOSPHATE URIDYLYLTRANSFERASE"/>
    <property type="match status" value="1"/>
</dbReference>
<keyword evidence="7 10" id="KW-0548">Nucleotidyltransferase</keyword>
<dbReference type="EC" id="2.7.7.12" evidence="10"/>
<dbReference type="GO" id="GO:0006012">
    <property type="term" value="P:galactose metabolic process"/>
    <property type="evidence" value="ECO:0007669"/>
    <property type="project" value="UniProtKB-UniRule"/>
</dbReference>
<evidence type="ECO:0000259" key="11">
    <source>
        <dbReference type="Pfam" id="PF01087"/>
    </source>
</evidence>
<dbReference type="PANTHER" id="PTHR39191:SF1">
    <property type="entry name" value="DUF4922 DOMAIN-CONTAINING PROTEIN"/>
    <property type="match status" value="1"/>
</dbReference>
<dbReference type="PATRIC" id="fig|1308866.3.peg.828"/>
<evidence type="ECO:0000256" key="8">
    <source>
        <dbReference type="ARBA" id="ARBA00023144"/>
    </source>
</evidence>
<keyword evidence="14" id="KW-1185">Reference proteome</keyword>
<keyword evidence="9 10" id="KW-0119">Carbohydrate metabolism</keyword>
<accession>N4WTN4</accession>
<dbReference type="NCBIfam" id="TIGR01239">
    <property type="entry name" value="galT_2"/>
    <property type="match status" value="1"/>
</dbReference>
<evidence type="ECO:0000256" key="7">
    <source>
        <dbReference type="ARBA" id="ARBA00022695"/>
    </source>
</evidence>
<evidence type="ECO:0000256" key="6">
    <source>
        <dbReference type="ARBA" id="ARBA00022679"/>
    </source>
</evidence>
<dbReference type="STRING" id="1308866.J416_04086"/>
<dbReference type="NCBIfam" id="NF003629">
    <property type="entry name" value="PRK05270.1-2"/>
    <property type="match status" value="1"/>
</dbReference>
<comment type="pathway">
    <text evidence="3 10">Carbohydrate metabolism; galactose metabolism.</text>
</comment>
<dbReference type="AlphaFoldDB" id="N4WTN4"/>
<dbReference type="RefSeq" id="WP_003465239.1">
    <property type="nucleotide sequence ID" value="NZ_APML01000016.1"/>
</dbReference>
<feature type="domain" description="Galactose-1-phosphate uridyl transferase N-terminal" evidence="11">
    <location>
        <begin position="22"/>
        <end position="233"/>
    </location>
</feature>
<evidence type="ECO:0000256" key="9">
    <source>
        <dbReference type="ARBA" id="ARBA00023277"/>
    </source>
</evidence>
<sequence length="499" mass="57992">MTNLSQTVEVLVQRAIDKSMITRQDAIYARNQILSYLHVNEFIEEQSLAHVNDDIPDLLESLTDYAARHNIIEDLLDEREKLSAQMMNVFVSKPSEINRTFYQKYEESPVLATDFFYQFSKDTNYIQTKRIAKNIEFVTPSAYGDLDITINLSKPEKDPEQIKRERELKQEIAYPQCLLCKENEGYAGRIGHPARSNHRIIEIPLEGETWFFQYSPYVYYNEHSIVFSSEHRPMTITRDTFSRLTAFVEQFPHYFIGSNADLPIVGGSILSHDHYQAGRYTFAMTNAEDEFRFSIDPFPSIEASVVKWPLSVIRLRHEDRHYLVNAAHHILTKWRDYSDPDANIVAYTEKTPHNTITPIARKRGNQFELDLVLRNNRTTKQHPAGLFHPHEDVHHIKKENIGLIEVMGLAVLPPRLKDELETIKQALLGENVTVADYHQNWVQSIKKRHSLITEETVTQIVEQELGEKFARVLEDAGVYKRDRAGRQAFQRFIDTVNET</sequence>
<dbReference type="HAMAP" id="MF_00571">
    <property type="entry name" value="GalP_UDP_trans"/>
    <property type="match status" value="1"/>
</dbReference>
<evidence type="ECO:0000256" key="2">
    <source>
        <dbReference type="ARBA" id="ARBA00004496"/>
    </source>
</evidence>
<gene>
    <name evidence="10" type="primary">galT</name>
    <name evidence="13" type="ORF">J416_04086</name>
</gene>
<name>N4WTN4_9BACI</name>
<comment type="subcellular location">
    <subcellularLocation>
        <location evidence="2 10">Cytoplasm</location>
    </subcellularLocation>
</comment>
<evidence type="ECO:0000313" key="14">
    <source>
        <dbReference type="Proteomes" id="UP000012283"/>
    </source>
</evidence>